<gene>
    <name evidence="1" type="ORF">PSTT_08859</name>
</gene>
<evidence type="ECO:0000313" key="1">
    <source>
        <dbReference type="EMBL" id="POW06615.1"/>
    </source>
</evidence>
<evidence type="ECO:0000313" key="2">
    <source>
        <dbReference type="Proteomes" id="UP000239156"/>
    </source>
</evidence>
<organism evidence="1 2">
    <name type="scientific">Puccinia striiformis</name>
    <dbReference type="NCBI Taxonomy" id="27350"/>
    <lineage>
        <taxon>Eukaryota</taxon>
        <taxon>Fungi</taxon>
        <taxon>Dikarya</taxon>
        <taxon>Basidiomycota</taxon>
        <taxon>Pucciniomycotina</taxon>
        <taxon>Pucciniomycetes</taxon>
        <taxon>Pucciniales</taxon>
        <taxon>Pucciniaceae</taxon>
        <taxon>Puccinia</taxon>
    </lineage>
</organism>
<dbReference type="Proteomes" id="UP000239156">
    <property type="component" value="Unassembled WGS sequence"/>
</dbReference>
<dbReference type="VEuPathDB" id="FungiDB:PSTT_08859"/>
<dbReference type="EMBL" id="PKSL01000084">
    <property type="protein sequence ID" value="POW06615.1"/>
    <property type="molecule type" value="Genomic_DNA"/>
</dbReference>
<protein>
    <submittedName>
        <fullName evidence="1">Uncharacterized protein</fullName>
    </submittedName>
</protein>
<dbReference type="VEuPathDB" id="FungiDB:PSHT_02648"/>
<comment type="caution">
    <text evidence="1">The sequence shown here is derived from an EMBL/GenBank/DDBJ whole genome shotgun (WGS) entry which is preliminary data.</text>
</comment>
<keyword evidence="2" id="KW-1185">Reference proteome</keyword>
<sequence length="167" mass="18996">MSTKPTIYCVHNVNRLKEKIFNKHLFKPHSSLFKYVQFFRVPRKPKLKETNLEGEEEDLISISVPTIIREAAGTNSPVHPIPAVLPIIPEEYFPNLPPPVRPDTSQLLEDLNDTLEKETAITTFSSEKSINNQYHLRSNQRGLASFTGMLDFGGYLLGLVDNLKSQF</sequence>
<dbReference type="AlphaFoldDB" id="A0A2S4VAX1"/>
<proteinExistence type="predicted"/>
<reference evidence="1" key="1">
    <citation type="submission" date="2017-12" db="EMBL/GenBank/DDBJ databases">
        <title>Gene loss provides genomic basis for host adaptation in cereal stripe rust fungi.</title>
        <authorList>
            <person name="Xia C."/>
        </authorList>
    </citation>
    <scope>NUCLEOTIDE SEQUENCE [LARGE SCALE GENOMIC DNA]</scope>
    <source>
        <strain evidence="1">93-210</strain>
    </source>
</reference>
<accession>A0A2S4VAX1</accession>
<name>A0A2S4VAX1_9BASI</name>